<dbReference type="OrthoDB" id="10400908at2759"/>
<accession>A0A1C3KM60</accession>
<dbReference type="InterPro" id="IPR008780">
    <property type="entry name" value="Plasmodium_Vir"/>
</dbReference>
<dbReference type="AlphaFoldDB" id="A0A1C3KM60"/>
<protein>
    <submittedName>
        <fullName evidence="1">Plasmodium vivax Vir protein, putative</fullName>
    </submittedName>
</protein>
<evidence type="ECO:0000313" key="1">
    <source>
        <dbReference type="EMBL" id="SBT75084.1"/>
    </source>
</evidence>
<dbReference type="Proteomes" id="UP000243200">
    <property type="component" value="Unassembled WGS sequence"/>
</dbReference>
<sequence>MKKHCTYLSHWLQANVINIVESKSTIICFAFLHSVWEKVRDTFTGSVKNSCVAEIPPVSMGYREKWKKIHDYNENYEDLKTVLKSKENCKEYYCKYIADISNIYNDFKHVCNGKNNERCPEYWNNFGKNYPVDSEIEKQCKEIYEKLGLYNIKFYFGEQDIEEYIEQYESEHTFSFFEKLIAPKSDDMRKMWRNVQGVTNPASLLNPMKPPGGGNKIGLLFLPK</sequence>
<dbReference type="Pfam" id="PF05795">
    <property type="entry name" value="Plasmodium_Vir"/>
    <property type="match status" value="1"/>
</dbReference>
<evidence type="ECO:0000313" key="2">
    <source>
        <dbReference type="Proteomes" id="UP000243200"/>
    </source>
</evidence>
<dbReference type="VEuPathDB" id="PlasmoDB:PocGH01_00197400"/>
<name>A0A1C3KM60_PLAOA</name>
<reference evidence="1 2" key="1">
    <citation type="submission" date="2016-06" db="EMBL/GenBank/DDBJ databases">
        <authorList>
            <consortium name="Pathogen Informatics"/>
        </authorList>
    </citation>
    <scope>NUCLEOTIDE SEQUENCE [LARGE SCALE GENOMIC DNA]</scope>
</reference>
<proteinExistence type="predicted"/>
<gene>
    <name evidence="1" type="primary">PowCR01_000204300</name>
    <name evidence="1" type="ORF">POWCR01_000204300</name>
</gene>
<dbReference type="VEuPathDB" id="PlasmoDB:POWCR01_000204300"/>
<organism evidence="1 2">
    <name type="scientific">Plasmodium ovale</name>
    <name type="common">malaria parasite P. ovale</name>
    <dbReference type="NCBI Taxonomy" id="36330"/>
    <lineage>
        <taxon>Eukaryota</taxon>
        <taxon>Sar</taxon>
        <taxon>Alveolata</taxon>
        <taxon>Apicomplexa</taxon>
        <taxon>Aconoidasida</taxon>
        <taxon>Haemosporida</taxon>
        <taxon>Plasmodiidae</taxon>
        <taxon>Plasmodium</taxon>
        <taxon>Plasmodium (Plasmodium)</taxon>
    </lineage>
</organism>
<dbReference type="EMBL" id="FLRJ01000678">
    <property type="protein sequence ID" value="SBT75084.1"/>
    <property type="molecule type" value="Genomic_DNA"/>
</dbReference>